<organism evidence="8 9">
    <name type="scientific">Streptomyces boetiae</name>
    <dbReference type="NCBI Taxonomy" id="3075541"/>
    <lineage>
        <taxon>Bacteria</taxon>
        <taxon>Bacillati</taxon>
        <taxon>Actinomycetota</taxon>
        <taxon>Actinomycetes</taxon>
        <taxon>Kitasatosporales</taxon>
        <taxon>Streptomycetaceae</taxon>
        <taxon>Streptomyces</taxon>
    </lineage>
</organism>
<dbReference type="Gene3D" id="3.50.50.60">
    <property type="entry name" value="FAD/NAD(P)-binding domain"/>
    <property type="match status" value="2"/>
</dbReference>
<feature type="compositionally biased region" description="Basic and acidic residues" evidence="7">
    <location>
        <begin position="512"/>
        <end position="522"/>
    </location>
</feature>
<dbReference type="InterPro" id="IPR020946">
    <property type="entry name" value="Flavin_mOase-like"/>
</dbReference>
<keyword evidence="5 8" id="KW-0560">Oxidoreductase</keyword>
<accession>A0ABU2L4M7</accession>
<dbReference type="Pfam" id="PF00743">
    <property type="entry name" value="FMO-like"/>
    <property type="match status" value="1"/>
</dbReference>
<dbReference type="PANTHER" id="PTHR43872:SF1">
    <property type="entry name" value="MONOOXYGENASE, PUTATIVE (AFU_ORTHOLOGUE AFUA_8G02570)-RELATED"/>
    <property type="match status" value="1"/>
</dbReference>
<protein>
    <submittedName>
        <fullName evidence="8">NAD(P)/FAD-dependent oxidoreductase</fullName>
        <ecNumber evidence="8">1.14.13.-</ecNumber>
    </submittedName>
</protein>
<evidence type="ECO:0000256" key="7">
    <source>
        <dbReference type="SAM" id="MobiDB-lite"/>
    </source>
</evidence>
<name>A0ABU2L4M7_9ACTN</name>
<comment type="caution">
    <text evidence="8">The sequence shown here is derived from an EMBL/GenBank/DDBJ whole genome shotgun (WGS) entry which is preliminary data.</text>
</comment>
<keyword evidence="9" id="KW-1185">Reference proteome</keyword>
<dbReference type="Pfam" id="PF13450">
    <property type="entry name" value="NAD_binding_8"/>
    <property type="match status" value="1"/>
</dbReference>
<comment type="similarity">
    <text evidence="2">Belongs to the FAD-binding monooxygenase family.</text>
</comment>
<feature type="region of interest" description="Disordered" evidence="7">
    <location>
        <begin position="499"/>
        <end position="522"/>
    </location>
</feature>
<evidence type="ECO:0000256" key="4">
    <source>
        <dbReference type="ARBA" id="ARBA00022827"/>
    </source>
</evidence>
<sequence>MSTAEQAAASEHAGDGAAPTEHVDVLIIGAGLSGIGAACHLRRSFPRKSVAILESREAMGGTWDLFRYPGIRSDSDMFTLGYRFRPWTDSRAIADGPSILNYIRETAAEYGVDRAVRYRHRVNDAAWSGEDSRWTVTAERGDTGETVRLTCDFLFVCSGYYRYDEGYSPAFPGSERFTGPIVHPQHWPEDLDYAGKRVVVIGSGATAITLVPSMAGVAGHVTMLQRSPTYVLAMPQRDPVAQGLGRVLPGTAATYAVTRWKNVVSHTAFYKISRSRPKLVKSLLRKQARRLLPEGYDVDTHFGPRYDPWDQRVCVAPGGDLFRALRRGQVSVVTDTIETFTENGILLTSGEELPADVIVTATGLNLLAFGGIRLTVDGREVSLPETMAYKGMMLSDVPNFAFTVGYTNASWTLKADLVSEYVCRLLAHMDRHGYRQCVPERDASVREEPFLDFAAGYVLRAVQAFPKQGSRAPWRLRMNYLRDVVTLRHGPVDNAMSFRRGVHASAGSRSRATRERRTPAAR</sequence>
<gene>
    <name evidence="8" type="ORF">RM780_04320</name>
</gene>
<evidence type="ECO:0000256" key="1">
    <source>
        <dbReference type="ARBA" id="ARBA00001974"/>
    </source>
</evidence>
<evidence type="ECO:0000256" key="3">
    <source>
        <dbReference type="ARBA" id="ARBA00022630"/>
    </source>
</evidence>
<dbReference type="InterPro" id="IPR036188">
    <property type="entry name" value="FAD/NAD-bd_sf"/>
</dbReference>
<dbReference type="SUPFAM" id="SSF51905">
    <property type="entry name" value="FAD/NAD(P)-binding domain"/>
    <property type="match status" value="1"/>
</dbReference>
<dbReference type="GO" id="GO:0016491">
    <property type="term" value="F:oxidoreductase activity"/>
    <property type="evidence" value="ECO:0007669"/>
    <property type="project" value="UniProtKB-KW"/>
</dbReference>
<dbReference type="InterPro" id="IPR051820">
    <property type="entry name" value="FAD-binding_MO"/>
</dbReference>
<dbReference type="RefSeq" id="WP_311629108.1">
    <property type="nucleotide sequence ID" value="NZ_JAVREN010000004.1"/>
</dbReference>
<comment type="cofactor">
    <cofactor evidence="1">
        <name>FAD</name>
        <dbReference type="ChEBI" id="CHEBI:57692"/>
    </cofactor>
</comment>
<evidence type="ECO:0000256" key="6">
    <source>
        <dbReference type="ARBA" id="ARBA00023033"/>
    </source>
</evidence>
<proteinExistence type="inferred from homology"/>
<evidence type="ECO:0000313" key="8">
    <source>
        <dbReference type="EMBL" id="MDT0306188.1"/>
    </source>
</evidence>
<keyword evidence="6" id="KW-0503">Monooxygenase</keyword>
<evidence type="ECO:0000256" key="5">
    <source>
        <dbReference type="ARBA" id="ARBA00023002"/>
    </source>
</evidence>
<dbReference type="EMBL" id="JAVREN010000004">
    <property type="protein sequence ID" value="MDT0306188.1"/>
    <property type="molecule type" value="Genomic_DNA"/>
</dbReference>
<dbReference type="EC" id="1.14.13.-" evidence="8"/>
<keyword evidence="4" id="KW-0274">FAD</keyword>
<dbReference type="PANTHER" id="PTHR43872">
    <property type="entry name" value="MONOOXYGENASE, PUTATIVE (AFU_ORTHOLOGUE AFUA_8G02570)-RELATED"/>
    <property type="match status" value="1"/>
</dbReference>
<keyword evidence="3" id="KW-0285">Flavoprotein</keyword>
<dbReference type="Proteomes" id="UP001183388">
    <property type="component" value="Unassembled WGS sequence"/>
</dbReference>
<reference evidence="9" key="1">
    <citation type="submission" date="2023-07" db="EMBL/GenBank/DDBJ databases">
        <title>30 novel species of actinomycetes from the DSMZ collection.</title>
        <authorList>
            <person name="Nouioui I."/>
        </authorList>
    </citation>
    <scope>NUCLEOTIDE SEQUENCE [LARGE SCALE GENOMIC DNA]</scope>
    <source>
        <strain evidence="9">DSM 44917</strain>
    </source>
</reference>
<evidence type="ECO:0000313" key="9">
    <source>
        <dbReference type="Proteomes" id="UP001183388"/>
    </source>
</evidence>
<dbReference type="PRINTS" id="PR00469">
    <property type="entry name" value="PNDRDTASEII"/>
</dbReference>
<evidence type="ECO:0000256" key="2">
    <source>
        <dbReference type="ARBA" id="ARBA00010139"/>
    </source>
</evidence>